<dbReference type="PANTHER" id="PTHR30137">
    <property type="entry name" value="LUCIFERASE-LIKE MONOOXYGENASE"/>
    <property type="match status" value="1"/>
</dbReference>
<dbReference type="SUPFAM" id="SSF51679">
    <property type="entry name" value="Bacterial luciferase-like"/>
    <property type="match status" value="1"/>
</dbReference>
<reference evidence="2 3" key="1">
    <citation type="journal article" date="2015" name="Genome Announc.">
        <title>Complete Genome Sequence of Corynebacterium kutscheri DSM 20755, a Corynebacterial Type Strain with Remarkably Low G+C Content of Chromosomal DNA.</title>
        <authorList>
            <person name="Ruckert C."/>
            <person name="Albersmeier A."/>
            <person name="Winkler A."/>
            <person name="Tauch A."/>
        </authorList>
    </citation>
    <scope>NUCLEOTIDE SEQUENCE [LARGE SCALE GENOMIC DNA]</scope>
    <source>
        <strain evidence="2 3">DSM 20755</strain>
    </source>
</reference>
<dbReference type="Pfam" id="PF00296">
    <property type="entry name" value="Bac_luciferase"/>
    <property type="match status" value="1"/>
</dbReference>
<keyword evidence="3" id="KW-1185">Reference proteome</keyword>
<dbReference type="AlphaFoldDB" id="A0A0F6TES5"/>
<dbReference type="GO" id="GO:0016705">
    <property type="term" value="F:oxidoreductase activity, acting on paired donors, with incorporation or reduction of molecular oxygen"/>
    <property type="evidence" value="ECO:0007669"/>
    <property type="project" value="InterPro"/>
</dbReference>
<dbReference type="Gene3D" id="3.20.20.30">
    <property type="entry name" value="Luciferase-like domain"/>
    <property type="match status" value="1"/>
</dbReference>
<sequence length="289" mass="31670">MPASNRCSVQRHNSDIRYENPLYLAEELAALDLLADQRLAIGVSRGSPEPSLRSYETFGYIPQPGDEQGASMAREKFLQLISAIRGEGLGTAAPLEEQYPQIYQPGSTLPIMPHSPGLDRRIWWGAASEKSAIQAAYDGVNLMSSTLVFGSGKPLNVLQAEHIHAYRDAWKEAGHKWNPRVSVSRSIFPVTNERERELFSGGQTHDEVGIIDNNEATFGRVYVDTPDKLVEQLLADEAVQAADTLLLTIPNQVGVKINVDILRNFAEHVAPALGWEPAQNGLASGYPIG</sequence>
<protein>
    <submittedName>
        <fullName evidence="2">Flavin-dependent oxidoreductase, F420-dependent methylene-tetrahydromethanopterin reductase</fullName>
    </submittedName>
</protein>
<evidence type="ECO:0000313" key="2">
    <source>
        <dbReference type="EMBL" id="AKE42036.1"/>
    </source>
</evidence>
<dbReference type="KEGG" id="cku:UL82_09490"/>
<dbReference type="RefSeq" id="WP_232009481.1">
    <property type="nucleotide sequence ID" value="NZ_CP011312.1"/>
</dbReference>
<dbReference type="STRING" id="35755.UL82_09490"/>
<dbReference type="GO" id="GO:0005829">
    <property type="term" value="C:cytosol"/>
    <property type="evidence" value="ECO:0007669"/>
    <property type="project" value="TreeGrafter"/>
</dbReference>
<evidence type="ECO:0000259" key="1">
    <source>
        <dbReference type="Pfam" id="PF00296"/>
    </source>
</evidence>
<name>A0A0F6TES5_9CORY</name>
<dbReference type="InterPro" id="IPR050766">
    <property type="entry name" value="Bact_Lucif_Oxidored"/>
</dbReference>
<evidence type="ECO:0000313" key="3">
    <source>
        <dbReference type="Proteomes" id="UP000033457"/>
    </source>
</evidence>
<dbReference type="InterPro" id="IPR011251">
    <property type="entry name" value="Luciferase-like_dom"/>
</dbReference>
<accession>A0A0F6TES5</accession>
<feature type="domain" description="Luciferase-like" evidence="1">
    <location>
        <begin position="20"/>
        <end position="194"/>
    </location>
</feature>
<dbReference type="Proteomes" id="UP000033457">
    <property type="component" value="Chromosome"/>
</dbReference>
<proteinExistence type="predicted"/>
<dbReference type="PANTHER" id="PTHR30137:SF15">
    <property type="entry name" value="BLL6902 PROTEIN"/>
    <property type="match status" value="1"/>
</dbReference>
<dbReference type="EMBL" id="CP011312">
    <property type="protein sequence ID" value="AKE42036.1"/>
    <property type="molecule type" value="Genomic_DNA"/>
</dbReference>
<organism evidence="2 3">
    <name type="scientific">Corynebacterium kutscheri</name>
    <dbReference type="NCBI Taxonomy" id="35755"/>
    <lineage>
        <taxon>Bacteria</taxon>
        <taxon>Bacillati</taxon>
        <taxon>Actinomycetota</taxon>
        <taxon>Actinomycetes</taxon>
        <taxon>Mycobacteriales</taxon>
        <taxon>Corynebacteriaceae</taxon>
        <taxon>Corynebacterium</taxon>
    </lineage>
</organism>
<dbReference type="HOGENOM" id="CLU_027853_2_1_11"/>
<gene>
    <name evidence="2" type="ORF">UL82_09490</name>
</gene>
<dbReference type="InterPro" id="IPR036661">
    <property type="entry name" value="Luciferase-like_sf"/>
</dbReference>